<dbReference type="Proteomes" id="UP000184339">
    <property type="component" value="Unassembled WGS sequence"/>
</dbReference>
<dbReference type="STRING" id="551987.SAMN05192549_1281"/>
<keyword evidence="1" id="KW-1133">Transmembrane helix</keyword>
<sequence length="66" mass="7278">MKDGLMLLITALLCAGASVLFFRFFGSDALNAIVLISLIAALADNARLRRRLREMGAKPEGKRTWL</sequence>
<feature type="transmembrane region" description="Helical" evidence="1">
    <location>
        <begin position="29"/>
        <end position="48"/>
    </location>
</feature>
<dbReference type="AlphaFoldDB" id="A0A1M7RF98"/>
<organism evidence="2 3">
    <name type="scientific">Duganella sacchari</name>
    <dbReference type="NCBI Taxonomy" id="551987"/>
    <lineage>
        <taxon>Bacteria</taxon>
        <taxon>Pseudomonadati</taxon>
        <taxon>Pseudomonadota</taxon>
        <taxon>Betaproteobacteria</taxon>
        <taxon>Burkholderiales</taxon>
        <taxon>Oxalobacteraceae</taxon>
        <taxon>Telluria group</taxon>
        <taxon>Duganella</taxon>
    </lineage>
</organism>
<dbReference type="RefSeq" id="WP_072791036.1">
    <property type="nucleotide sequence ID" value="NZ_FRCX01000028.1"/>
</dbReference>
<keyword evidence="1" id="KW-0812">Transmembrane</keyword>
<name>A0A1M7RF98_9BURK</name>
<evidence type="ECO:0000256" key="1">
    <source>
        <dbReference type="SAM" id="Phobius"/>
    </source>
</evidence>
<evidence type="ECO:0000313" key="2">
    <source>
        <dbReference type="EMBL" id="SHN44842.1"/>
    </source>
</evidence>
<reference evidence="3" key="1">
    <citation type="submission" date="2016-11" db="EMBL/GenBank/DDBJ databases">
        <authorList>
            <person name="Varghese N."/>
            <person name="Submissions S."/>
        </authorList>
    </citation>
    <scope>NUCLEOTIDE SEQUENCE [LARGE SCALE GENOMIC DNA]</scope>
    <source>
        <strain evidence="3">Sac-22</strain>
    </source>
</reference>
<dbReference type="EMBL" id="FRCX01000028">
    <property type="protein sequence ID" value="SHN44842.1"/>
    <property type="molecule type" value="Genomic_DNA"/>
</dbReference>
<proteinExistence type="predicted"/>
<keyword evidence="3" id="KW-1185">Reference proteome</keyword>
<protein>
    <submittedName>
        <fullName evidence="2">Uncharacterized protein</fullName>
    </submittedName>
</protein>
<evidence type="ECO:0000313" key="3">
    <source>
        <dbReference type="Proteomes" id="UP000184339"/>
    </source>
</evidence>
<keyword evidence="1" id="KW-0472">Membrane</keyword>
<gene>
    <name evidence="2" type="ORF">SAMN05192549_1281</name>
</gene>
<accession>A0A1M7RF98</accession>